<protein>
    <recommendedName>
        <fullName evidence="4">Zinc knuckle CX2CX4HX4C domain-containing protein</fullName>
    </recommendedName>
</protein>
<dbReference type="AlphaFoldDB" id="A0A6J5XQT0"/>
<evidence type="ECO:0000313" key="2">
    <source>
        <dbReference type="EMBL" id="CAB4314727.1"/>
    </source>
</evidence>
<keyword evidence="3" id="KW-1185">Reference proteome</keyword>
<sequence length="288" mass="32529">MRQTERSWICLKYEGLIRFCHICGRLRRAHLKKRPCNHSLCPVVLKDGLKYGAWLSVESVKGLASIFSDKPASKSHQLKDIADERHWRRMVEKNVNGLYGIDFSSRTLPPQSGTPRPNAIEGQKRQTMKQNNLLSLKALKTTGYEANTPNPQVYNFGPKIIPNPKFTLFWDDPPRSMTLHQDFKSRQMVACGSSLDTHLITQQDTPLQPLLADPEGNSTIEIDSSSLDLNLLANPTRVNSETPVLLDSVISSHINKRQKGMHQRIEAEPRSKRKPKAKVLRPKVGGPI</sequence>
<feature type="compositionally biased region" description="Basic residues" evidence="1">
    <location>
        <begin position="271"/>
        <end position="281"/>
    </location>
</feature>
<feature type="region of interest" description="Disordered" evidence="1">
    <location>
        <begin position="106"/>
        <end position="125"/>
    </location>
</feature>
<proteinExistence type="predicted"/>
<evidence type="ECO:0000256" key="1">
    <source>
        <dbReference type="SAM" id="MobiDB-lite"/>
    </source>
</evidence>
<organism evidence="2 3">
    <name type="scientific">Prunus armeniaca</name>
    <name type="common">Apricot</name>
    <name type="synonym">Armeniaca vulgaris</name>
    <dbReference type="NCBI Taxonomy" id="36596"/>
    <lineage>
        <taxon>Eukaryota</taxon>
        <taxon>Viridiplantae</taxon>
        <taxon>Streptophyta</taxon>
        <taxon>Embryophyta</taxon>
        <taxon>Tracheophyta</taxon>
        <taxon>Spermatophyta</taxon>
        <taxon>Magnoliopsida</taxon>
        <taxon>eudicotyledons</taxon>
        <taxon>Gunneridae</taxon>
        <taxon>Pentapetalae</taxon>
        <taxon>rosids</taxon>
        <taxon>fabids</taxon>
        <taxon>Rosales</taxon>
        <taxon>Rosaceae</taxon>
        <taxon>Amygdaloideae</taxon>
        <taxon>Amygdaleae</taxon>
        <taxon>Prunus</taxon>
    </lineage>
</organism>
<evidence type="ECO:0000313" key="3">
    <source>
        <dbReference type="Proteomes" id="UP000507245"/>
    </source>
</evidence>
<dbReference type="Proteomes" id="UP000507245">
    <property type="component" value="Unassembled WGS sequence"/>
</dbReference>
<name>A0A6J5XQT0_PRUAR</name>
<dbReference type="EMBL" id="CAEKKB010000006">
    <property type="protein sequence ID" value="CAB4314727.1"/>
    <property type="molecule type" value="Genomic_DNA"/>
</dbReference>
<reference evidence="3" key="1">
    <citation type="journal article" date="2020" name="Genome Biol.">
        <title>Gamete binning: chromosome-level and haplotype-resolved genome assembly enabled by high-throughput single-cell sequencing of gamete genomes.</title>
        <authorList>
            <person name="Campoy J.A."/>
            <person name="Sun H."/>
            <person name="Goel M."/>
            <person name="Jiao W.-B."/>
            <person name="Folz-Donahue K."/>
            <person name="Wang N."/>
            <person name="Rubio M."/>
            <person name="Liu C."/>
            <person name="Kukat C."/>
            <person name="Ruiz D."/>
            <person name="Huettel B."/>
            <person name="Schneeberger K."/>
        </authorList>
    </citation>
    <scope>NUCLEOTIDE SEQUENCE [LARGE SCALE GENOMIC DNA]</scope>
    <source>
        <strain evidence="3">cv. Rojo Pasion</strain>
    </source>
</reference>
<gene>
    <name evidence="2" type="ORF">ORAREDHAP_LOCUS39214</name>
</gene>
<evidence type="ECO:0008006" key="4">
    <source>
        <dbReference type="Google" id="ProtNLM"/>
    </source>
</evidence>
<feature type="region of interest" description="Disordered" evidence="1">
    <location>
        <begin position="259"/>
        <end position="288"/>
    </location>
</feature>
<accession>A0A6J5XQT0</accession>
<feature type="compositionally biased region" description="Polar residues" evidence="1">
    <location>
        <begin position="106"/>
        <end position="115"/>
    </location>
</feature>